<keyword evidence="1" id="KW-0175">Coiled coil</keyword>
<accession>A0AA38HMK6</accession>
<dbReference type="EMBL" id="JALNTZ010000010">
    <property type="protein sequence ID" value="KAJ3640306.1"/>
    <property type="molecule type" value="Genomic_DNA"/>
</dbReference>
<reference evidence="2" key="1">
    <citation type="journal article" date="2023" name="G3 (Bethesda)">
        <title>Whole genome assemblies of Zophobas morio and Tenebrio molitor.</title>
        <authorList>
            <person name="Kaur S."/>
            <person name="Stinson S.A."/>
            <person name="diCenzo G.C."/>
        </authorList>
    </citation>
    <scope>NUCLEOTIDE SEQUENCE</scope>
    <source>
        <strain evidence="2">QUZm001</strain>
    </source>
</reference>
<keyword evidence="3" id="KW-1185">Reference proteome</keyword>
<sequence>MRVETRKAVVSNAEELVRVISKACTAAMPQVSGGTSKRKQVYWWHEGIKQQRRKCLMARSGYSRALKKEGRENLGKVQREREKYKIEKKTLNTLIQRAKEDKWRQVCEEVQNDTWGLGYQIVMGRLRGQTETISKDLEKEIVSELFLPQEKIEWRPLREEEEVTLFNQEELDRAIAKMKKKKRQEWMA</sequence>
<evidence type="ECO:0000313" key="3">
    <source>
        <dbReference type="Proteomes" id="UP001168821"/>
    </source>
</evidence>
<comment type="caution">
    <text evidence="2">The sequence shown here is derived from an EMBL/GenBank/DDBJ whole genome shotgun (WGS) entry which is preliminary data.</text>
</comment>
<protein>
    <submittedName>
        <fullName evidence="2">Uncharacterized protein</fullName>
    </submittedName>
</protein>
<name>A0AA38HMK6_9CUCU</name>
<evidence type="ECO:0000256" key="1">
    <source>
        <dbReference type="SAM" id="Coils"/>
    </source>
</evidence>
<evidence type="ECO:0000313" key="2">
    <source>
        <dbReference type="EMBL" id="KAJ3640306.1"/>
    </source>
</evidence>
<gene>
    <name evidence="2" type="ORF">Zmor_003615</name>
</gene>
<feature type="coiled-coil region" evidence="1">
    <location>
        <begin position="67"/>
        <end position="101"/>
    </location>
</feature>
<proteinExistence type="predicted"/>
<organism evidence="2 3">
    <name type="scientific">Zophobas morio</name>
    <dbReference type="NCBI Taxonomy" id="2755281"/>
    <lineage>
        <taxon>Eukaryota</taxon>
        <taxon>Metazoa</taxon>
        <taxon>Ecdysozoa</taxon>
        <taxon>Arthropoda</taxon>
        <taxon>Hexapoda</taxon>
        <taxon>Insecta</taxon>
        <taxon>Pterygota</taxon>
        <taxon>Neoptera</taxon>
        <taxon>Endopterygota</taxon>
        <taxon>Coleoptera</taxon>
        <taxon>Polyphaga</taxon>
        <taxon>Cucujiformia</taxon>
        <taxon>Tenebrionidae</taxon>
        <taxon>Zophobas</taxon>
    </lineage>
</organism>
<dbReference type="Proteomes" id="UP001168821">
    <property type="component" value="Unassembled WGS sequence"/>
</dbReference>
<dbReference type="AlphaFoldDB" id="A0AA38HMK6"/>